<sequence length="112" mass="11156">MGSIIDLIATIVAVVGLLVALGHDGYLLVLGSAAKKRTGGEPVQRFVRGRWPVAILATVGAIIGLALTGGGAFSDIVGLLVGAGSGYAAAKALSTTRKKFLGGPGYPELPGN</sequence>
<dbReference type="Proteomes" id="UP000612808">
    <property type="component" value="Unassembled WGS sequence"/>
</dbReference>
<evidence type="ECO:0000313" key="3">
    <source>
        <dbReference type="Proteomes" id="UP000612808"/>
    </source>
</evidence>
<protein>
    <submittedName>
        <fullName evidence="2">Uncharacterized protein</fullName>
    </submittedName>
</protein>
<gene>
    <name evidence="2" type="ORF">Aru02nite_42600</name>
</gene>
<reference evidence="2" key="1">
    <citation type="submission" date="2021-01" db="EMBL/GenBank/DDBJ databases">
        <title>Whole genome shotgun sequence of Actinocatenispora rupis NBRC 107355.</title>
        <authorList>
            <person name="Komaki H."/>
            <person name="Tamura T."/>
        </authorList>
    </citation>
    <scope>NUCLEOTIDE SEQUENCE</scope>
    <source>
        <strain evidence="2">NBRC 107355</strain>
    </source>
</reference>
<evidence type="ECO:0000313" key="2">
    <source>
        <dbReference type="EMBL" id="GID13371.1"/>
    </source>
</evidence>
<dbReference type="AlphaFoldDB" id="A0A8J3NBS7"/>
<organism evidence="2 3">
    <name type="scientific">Actinocatenispora rupis</name>
    <dbReference type="NCBI Taxonomy" id="519421"/>
    <lineage>
        <taxon>Bacteria</taxon>
        <taxon>Bacillati</taxon>
        <taxon>Actinomycetota</taxon>
        <taxon>Actinomycetes</taxon>
        <taxon>Micromonosporales</taxon>
        <taxon>Micromonosporaceae</taxon>
        <taxon>Actinocatenispora</taxon>
    </lineage>
</organism>
<feature type="transmembrane region" description="Helical" evidence="1">
    <location>
        <begin position="51"/>
        <end position="70"/>
    </location>
</feature>
<dbReference type="EMBL" id="BOMB01000023">
    <property type="protein sequence ID" value="GID13371.1"/>
    <property type="molecule type" value="Genomic_DNA"/>
</dbReference>
<proteinExistence type="predicted"/>
<dbReference type="RefSeq" id="WP_203660284.1">
    <property type="nucleotide sequence ID" value="NZ_BAAAZM010000007.1"/>
</dbReference>
<keyword evidence="1" id="KW-0472">Membrane</keyword>
<evidence type="ECO:0000256" key="1">
    <source>
        <dbReference type="SAM" id="Phobius"/>
    </source>
</evidence>
<accession>A0A8J3NBS7</accession>
<feature type="transmembrane region" description="Helical" evidence="1">
    <location>
        <begin position="6"/>
        <end position="30"/>
    </location>
</feature>
<keyword evidence="3" id="KW-1185">Reference proteome</keyword>
<keyword evidence="1" id="KW-0812">Transmembrane</keyword>
<name>A0A8J3NBS7_9ACTN</name>
<keyword evidence="1" id="KW-1133">Transmembrane helix</keyword>
<comment type="caution">
    <text evidence="2">The sequence shown here is derived from an EMBL/GenBank/DDBJ whole genome shotgun (WGS) entry which is preliminary data.</text>
</comment>